<dbReference type="SUPFAM" id="SSF46785">
    <property type="entry name" value="Winged helix' DNA-binding domain"/>
    <property type="match status" value="1"/>
</dbReference>
<dbReference type="RefSeq" id="WP_135502791.1">
    <property type="nucleotide sequence ID" value="NZ_JACHHE010000003.1"/>
</dbReference>
<organism evidence="1 2">
    <name type="scientific">Planococcus koreensis</name>
    <dbReference type="NCBI Taxonomy" id="112331"/>
    <lineage>
        <taxon>Bacteria</taxon>
        <taxon>Bacillati</taxon>
        <taxon>Bacillota</taxon>
        <taxon>Bacilli</taxon>
        <taxon>Bacillales</taxon>
        <taxon>Caryophanaceae</taxon>
        <taxon>Planococcus</taxon>
    </lineage>
</organism>
<dbReference type="OrthoDB" id="2730772at2"/>
<dbReference type="Gene3D" id="1.10.10.10">
    <property type="entry name" value="Winged helix-like DNA-binding domain superfamily/Winged helix DNA-binding domain"/>
    <property type="match status" value="1"/>
</dbReference>
<dbReference type="EMBL" id="JACHHE010000003">
    <property type="protein sequence ID" value="MBB5179892.1"/>
    <property type="molecule type" value="Genomic_DNA"/>
</dbReference>
<comment type="caution">
    <text evidence="1">The sequence shown here is derived from an EMBL/GenBank/DDBJ whole genome shotgun (WGS) entry which is preliminary data.</text>
</comment>
<protein>
    <submittedName>
        <fullName evidence="1">Uncharacterized protein</fullName>
    </submittedName>
</protein>
<dbReference type="Proteomes" id="UP000525923">
    <property type="component" value="Unassembled WGS sequence"/>
</dbReference>
<reference evidence="1 2" key="1">
    <citation type="submission" date="2020-08" db="EMBL/GenBank/DDBJ databases">
        <title>Genomic Encyclopedia of Type Strains, Phase IV (KMG-IV): sequencing the most valuable type-strain genomes for metagenomic binning, comparative biology and taxonomic classification.</title>
        <authorList>
            <person name="Goeker M."/>
        </authorList>
    </citation>
    <scope>NUCLEOTIDE SEQUENCE [LARGE SCALE GENOMIC DNA]</scope>
    <source>
        <strain evidence="1 2">DSM 15895</strain>
    </source>
</reference>
<dbReference type="InterPro" id="IPR036388">
    <property type="entry name" value="WH-like_DNA-bd_sf"/>
</dbReference>
<accession>A0A7W8CQR5</accession>
<evidence type="ECO:0000313" key="1">
    <source>
        <dbReference type="EMBL" id="MBB5179892.1"/>
    </source>
</evidence>
<dbReference type="AlphaFoldDB" id="A0A7W8CQR5"/>
<keyword evidence="2" id="KW-1185">Reference proteome</keyword>
<sequence length="250" mass="29066">MEELIVKLRLTAAENPDVTVLKEQVWKLPVVLYDVKISRVKRLKMDILMKMLLFAFQERDIRRAATLADMLFVEELFISDSIDKMERTRLIGLDKKGYALTAKGHDYLEKGIFEEEMEPEAAQIVYSAVHDDYDLPKDSETPEAEESLEPYRYAVKGAVKKERIQKLLSDRPPESDEQGFQIITTDITSCIEHSVAHVPCIEFQLYDRKQDIFYARVWNTASASWDEKLEKAIEAREVMGWRRAMEKQAN</sequence>
<proteinExistence type="predicted"/>
<gene>
    <name evidence="1" type="ORF">HNQ44_001316</name>
</gene>
<dbReference type="InterPro" id="IPR036390">
    <property type="entry name" value="WH_DNA-bd_sf"/>
</dbReference>
<evidence type="ECO:0000313" key="2">
    <source>
        <dbReference type="Proteomes" id="UP000525923"/>
    </source>
</evidence>
<name>A0A7W8CQR5_9BACL</name>